<evidence type="ECO:0000256" key="2">
    <source>
        <dbReference type="PROSITE-ProRule" id="PRU00169"/>
    </source>
</evidence>
<dbReference type="Proteomes" id="UP001209701">
    <property type="component" value="Unassembled WGS sequence"/>
</dbReference>
<dbReference type="InterPro" id="IPR001789">
    <property type="entry name" value="Sig_transdc_resp-reg_receiver"/>
</dbReference>
<dbReference type="EMBL" id="JAJIRN010000006">
    <property type="protein sequence ID" value="MCV2369091.1"/>
    <property type="molecule type" value="Genomic_DNA"/>
</dbReference>
<proteinExistence type="predicted"/>
<feature type="modified residue" description="4-aspartylphosphate" evidence="2">
    <location>
        <position position="62"/>
    </location>
</feature>
<dbReference type="InterPro" id="IPR050595">
    <property type="entry name" value="Bact_response_regulator"/>
</dbReference>
<dbReference type="PROSITE" id="PS50110">
    <property type="entry name" value="RESPONSE_REGULATORY"/>
    <property type="match status" value="1"/>
</dbReference>
<feature type="domain" description="Response regulatory" evidence="3">
    <location>
        <begin position="5"/>
        <end position="128"/>
    </location>
</feature>
<dbReference type="Pfam" id="PF00072">
    <property type="entry name" value="Response_reg"/>
    <property type="match status" value="1"/>
</dbReference>
<reference evidence="4 5" key="1">
    <citation type="submission" date="2021-11" db="EMBL/GenBank/DDBJ databases">
        <authorList>
            <person name="Liang Q."/>
            <person name="Mou H."/>
            <person name="Liu Z."/>
        </authorList>
    </citation>
    <scope>NUCLEOTIDE SEQUENCE [LARGE SCALE GENOMIC DNA]</scope>
    <source>
        <strain evidence="4 5">CHU3</strain>
    </source>
</reference>
<dbReference type="RefSeq" id="WP_263571690.1">
    <property type="nucleotide sequence ID" value="NZ_JAJIRN010000006.1"/>
</dbReference>
<protein>
    <submittedName>
        <fullName evidence="4">Response regulator</fullName>
    </submittedName>
</protein>
<dbReference type="SUPFAM" id="SSF52172">
    <property type="entry name" value="CheY-like"/>
    <property type="match status" value="1"/>
</dbReference>
<evidence type="ECO:0000256" key="1">
    <source>
        <dbReference type="ARBA" id="ARBA00022553"/>
    </source>
</evidence>
<gene>
    <name evidence="4" type="ORF">LNV07_13465</name>
</gene>
<keyword evidence="5" id="KW-1185">Reference proteome</keyword>
<accession>A0ABT2YGG8</accession>
<evidence type="ECO:0000259" key="3">
    <source>
        <dbReference type="PROSITE" id="PS50110"/>
    </source>
</evidence>
<name>A0ABT2YGG8_9BURK</name>
<dbReference type="PANTHER" id="PTHR44591">
    <property type="entry name" value="STRESS RESPONSE REGULATOR PROTEIN 1"/>
    <property type="match status" value="1"/>
</dbReference>
<dbReference type="Gene3D" id="3.40.50.2300">
    <property type="match status" value="1"/>
</dbReference>
<organism evidence="4 5">
    <name type="scientific">Roseateles oligotrophus</name>
    <dbReference type="NCBI Taxonomy" id="1769250"/>
    <lineage>
        <taxon>Bacteria</taxon>
        <taxon>Pseudomonadati</taxon>
        <taxon>Pseudomonadota</taxon>
        <taxon>Betaproteobacteria</taxon>
        <taxon>Burkholderiales</taxon>
        <taxon>Sphaerotilaceae</taxon>
        <taxon>Roseateles</taxon>
    </lineage>
</organism>
<evidence type="ECO:0000313" key="5">
    <source>
        <dbReference type="Proteomes" id="UP001209701"/>
    </source>
</evidence>
<dbReference type="SMART" id="SM00448">
    <property type="entry name" value="REC"/>
    <property type="match status" value="1"/>
</dbReference>
<comment type="caution">
    <text evidence="4">The sequence shown here is derived from an EMBL/GenBank/DDBJ whole genome shotgun (WGS) entry which is preliminary data.</text>
</comment>
<sequence>MTQMTILCIDDDSAVLSSLRTLLSRHATPGTVVELAENGVEALEMADDLRRNGDTLAVVIADYIMPGMRGDQLLISLHERYPNAIKIMLTGQSDLNGVKRAINEANLYRFLEKPFNNADLVMTVNGALSAFGRLRELELECARLRAENQALLARLPPQRVVG</sequence>
<keyword evidence="1 2" id="KW-0597">Phosphoprotein</keyword>
<evidence type="ECO:0000313" key="4">
    <source>
        <dbReference type="EMBL" id="MCV2369091.1"/>
    </source>
</evidence>
<dbReference type="InterPro" id="IPR011006">
    <property type="entry name" value="CheY-like_superfamily"/>
</dbReference>
<dbReference type="PANTHER" id="PTHR44591:SF19">
    <property type="entry name" value="TWO-COMPONENT RESPONSE REGULATOR-RELATED"/>
    <property type="match status" value="1"/>
</dbReference>